<organism evidence="4 5">
    <name type="scientific">Anaerobium acetethylicum</name>
    <dbReference type="NCBI Taxonomy" id="1619234"/>
    <lineage>
        <taxon>Bacteria</taxon>
        <taxon>Bacillati</taxon>
        <taxon>Bacillota</taxon>
        <taxon>Clostridia</taxon>
        <taxon>Lachnospirales</taxon>
        <taxon>Lachnospiraceae</taxon>
        <taxon>Anaerobium</taxon>
    </lineage>
</organism>
<name>A0A1D3TWW7_9FIRM</name>
<dbReference type="InterPro" id="IPR032260">
    <property type="entry name" value="DUF5060"/>
</dbReference>
<evidence type="ECO:0000259" key="3">
    <source>
        <dbReference type="Pfam" id="PF18310"/>
    </source>
</evidence>
<dbReference type="InterPro" id="IPR017853">
    <property type="entry name" value="GH"/>
</dbReference>
<dbReference type="Pfam" id="PF13204">
    <property type="entry name" value="Apiosidase"/>
    <property type="match status" value="1"/>
</dbReference>
<feature type="domain" description="DUF5060" evidence="2">
    <location>
        <begin position="4"/>
        <end position="67"/>
    </location>
</feature>
<dbReference type="RefSeq" id="WP_091235912.1">
    <property type="nucleotide sequence ID" value="NZ_FMKA01000025.1"/>
</dbReference>
<dbReference type="InterPro" id="IPR041239">
    <property type="entry name" value="DUF5605"/>
</dbReference>
<dbReference type="PANTHER" id="PTHR37836:SF2">
    <property type="entry name" value="DUF4038 DOMAIN-CONTAINING PROTEIN"/>
    <property type="match status" value="1"/>
</dbReference>
<dbReference type="PANTHER" id="PTHR37836">
    <property type="entry name" value="LMO1036 PROTEIN"/>
    <property type="match status" value="1"/>
</dbReference>
<evidence type="ECO:0000313" key="4">
    <source>
        <dbReference type="EMBL" id="SCP98762.1"/>
    </source>
</evidence>
<dbReference type="Pfam" id="PF16586">
    <property type="entry name" value="DUF5060"/>
    <property type="match status" value="1"/>
</dbReference>
<reference evidence="4 5" key="1">
    <citation type="submission" date="2016-09" db="EMBL/GenBank/DDBJ databases">
        <authorList>
            <person name="Capua I."/>
            <person name="De Benedictis P."/>
            <person name="Joannis T."/>
            <person name="Lombin L.H."/>
            <person name="Cattoli G."/>
        </authorList>
    </citation>
    <scope>NUCLEOTIDE SEQUENCE [LARGE SCALE GENOMIC DNA]</scope>
    <source>
        <strain evidence="4 5">GluBS11</strain>
    </source>
</reference>
<dbReference type="SUPFAM" id="SSF51445">
    <property type="entry name" value="(Trans)glycosidases"/>
    <property type="match status" value="1"/>
</dbReference>
<evidence type="ECO:0000259" key="2">
    <source>
        <dbReference type="Pfam" id="PF16586"/>
    </source>
</evidence>
<dbReference type="OrthoDB" id="127163at2"/>
<keyword evidence="5" id="KW-1185">Reference proteome</keyword>
<sequence>MKTVVRWEIFELEYSGKLEGNPFLDYHIYAEFEGEHETKKVEGFYDGAGIYRVRFMPSFEGRYKYHVYGTFSKESYEGEIQVTAPVNTNNHGPVGVVEKRYLEYVDGSPYYSVGTTCYAWIHQPEEIQKETLETLQQSCFNKIRFWLFPKYYQYNLKEPVMYPYKRGIKRGQDPKRLEKHLDMKFHTDAKIEDITDFDFYDFNEEFFQHVDRQISRLCGLGIEADIILMHPYDKWGFANMTRECDLVYIRYVVARYGAYRNVWWSLANEYDLMTKTEQDWEEIAAAIKECDCYGRLTSIHNCMKFYDYSRDWITHCSMQRIDLYRHVESTEEYLELYNKPVVWDEIAYEGNIEMGWGNIAGEELVRRFWEASLRGGYAGHGETYVHEKDILWWSHGGILHGNSEPRIDFLKKILEETPGKYLKNSIGISDEVVAIPYTTATKDFNPWIGPKQYYDYEIHYYGFGRPSYRDFDLPEDSQYKIEVIDTWNMTVTDMGIHSGYTRVLLPAKQYMAVRLIKQQSSLI</sequence>
<evidence type="ECO:0000259" key="1">
    <source>
        <dbReference type="Pfam" id="PF13204"/>
    </source>
</evidence>
<evidence type="ECO:0008006" key="6">
    <source>
        <dbReference type="Google" id="ProtNLM"/>
    </source>
</evidence>
<feature type="domain" description="Apiosidase-like catalytic" evidence="1">
    <location>
        <begin position="98"/>
        <end position="385"/>
    </location>
</feature>
<dbReference type="Pfam" id="PF18310">
    <property type="entry name" value="DUF5605"/>
    <property type="match status" value="1"/>
</dbReference>
<gene>
    <name evidence="4" type="ORF">SAMN05421730_102546</name>
</gene>
<protein>
    <recommendedName>
        <fullName evidence="6">DUF5060 domain-containing protein</fullName>
    </recommendedName>
</protein>
<accession>A0A1D3TWW7</accession>
<dbReference type="EMBL" id="FMKA01000025">
    <property type="protein sequence ID" value="SCP98762.1"/>
    <property type="molecule type" value="Genomic_DNA"/>
</dbReference>
<evidence type="ECO:0000313" key="5">
    <source>
        <dbReference type="Proteomes" id="UP000199315"/>
    </source>
</evidence>
<dbReference type="Gene3D" id="2.60.40.3950">
    <property type="match status" value="1"/>
</dbReference>
<dbReference type="InterPro" id="IPR025277">
    <property type="entry name" value="Apiosidase-like_cat_dom"/>
</dbReference>
<dbReference type="Gene3D" id="2.60.40.10">
    <property type="entry name" value="Immunoglobulins"/>
    <property type="match status" value="1"/>
</dbReference>
<proteinExistence type="predicted"/>
<dbReference type="Gene3D" id="3.20.20.80">
    <property type="entry name" value="Glycosidases"/>
    <property type="match status" value="1"/>
</dbReference>
<dbReference type="STRING" id="1619234.SAMN05421730_102546"/>
<dbReference type="Proteomes" id="UP000199315">
    <property type="component" value="Unassembled WGS sequence"/>
</dbReference>
<dbReference type="AlphaFoldDB" id="A0A1D3TWW7"/>
<dbReference type="InterPro" id="IPR013783">
    <property type="entry name" value="Ig-like_fold"/>
</dbReference>
<feature type="domain" description="DUF5605" evidence="3">
    <location>
        <begin position="455"/>
        <end position="515"/>
    </location>
</feature>